<feature type="transmembrane region" description="Helical" evidence="1">
    <location>
        <begin position="51"/>
        <end position="72"/>
    </location>
</feature>
<keyword evidence="1" id="KW-0472">Membrane</keyword>
<evidence type="ECO:0000256" key="1">
    <source>
        <dbReference type="SAM" id="Phobius"/>
    </source>
</evidence>
<protein>
    <recommendedName>
        <fullName evidence="4">DUF1761 domain-containing protein</fullName>
    </recommendedName>
</protein>
<proteinExistence type="predicted"/>
<feature type="transmembrane region" description="Helical" evidence="1">
    <location>
        <begin position="79"/>
        <end position="97"/>
    </location>
</feature>
<dbReference type="AlphaFoldDB" id="A0A538T726"/>
<sequence length="143" mass="15326">MAKMNTGRVIQGGLLAGLVINVICMVNNGVILSGKLLQAQQHGHFLQQPRFAFMPAWVLVMFLVGIGLVWLYAAVRPRLGPGPGTALAVGIVVGLIAGVPDNLANAAWGLSGRYLPFMWAVERVVSYMLGALVGAWWYREPAA</sequence>
<dbReference type="EMBL" id="VBOW01000022">
    <property type="protein sequence ID" value="TMQ59463.1"/>
    <property type="molecule type" value="Genomic_DNA"/>
</dbReference>
<accession>A0A538T726</accession>
<feature type="transmembrane region" description="Helical" evidence="1">
    <location>
        <begin position="117"/>
        <end position="138"/>
    </location>
</feature>
<evidence type="ECO:0000313" key="2">
    <source>
        <dbReference type="EMBL" id="TMQ59463.1"/>
    </source>
</evidence>
<comment type="caution">
    <text evidence="2">The sequence shown here is derived from an EMBL/GenBank/DDBJ whole genome shotgun (WGS) entry which is preliminary data.</text>
</comment>
<evidence type="ECO:0008006" key="4">
    <source>
        <dbReference type="Google" id="ProtNLM"/>
    </source>
</evidence>
<keyword evidence="1" id="KW-1133">Transmembrane helix</keyword>
<name>A0A538T726_UNCEI</name>
<gene>
    <name evidence="2" type="ORF">E6K76_05200</name>
</gene>
<dbReference type="Proteomes" id="UP000316852">
    <property type="component" value="Unassembled WGS sequence"/>
</dbReference>
<evidence type="ECO:0000313" key="3">
    <source>
        <dbReference type="Proteomes" id="UP000316852"/>
    </source>
</evidence>
<keyword evidence="1" id="KW-0812">Transmembrane</keyword>
<organism evidence="2 3">
    <name type="scientific">Eiseniibacteriota bacterium</name>
    <dbReference type="NCBI Taxonomy" id="2212470"/>
    <lineage>
        <taxon>Bacteria</taxon>
        <taxon>Candidatus Eiseniibacteriota</taxon>
    </lineage>
</organism>
<feature type="transmembrane region" description="Helical" evidence="1">
    <location>
        <begin position="12"/>
        <end position="31"/>
    </location>
</feature>
<reference evidence="2 3" key="1">
    <citation type="journal article" date="2019" name="Nat. Microbiol.">
        <title>Mediterranean grassland soil C-N compound turnover is dependent on rainfall and depth, and is mediated by genomically divergent microorganisms.</title>
        <authorList>
            <person name="Diamond S."/>
            <person name="Andeer P.F."/>
            <person name="Li Z."/>
            <person name="Crits-Christoph A."/>
            <person name="Burstein D."/>
            <person name="Anantharaman K."/>
            <person name="Lane K.R."/>
            <person name="Thomas B.C."/>
            <person name="Pan C."/>
            <person name="Northen T.R."/>
            <person name="Banfield J.F."/>
        </authorList>
    </citation>
    <scope>NUCLEOTIDE SEQUENCE [LARGE SCALE GENOMIC DNA]</scope>
    <source>
        <strain evidence="2">WS_6</strain>
    </source>
</reference>